<dbReference type="EMBL" id="BSOW01000086">
    <property type="protein sequence ID" value="GLR92323.1"/>
    <property type="molecule type" value="Genomic_DNA"/>
</dbReference>
<proteinExistence type="inferred from homology"/>
<dbReference type="NCBIfam" id="TIGR04416">
    <property type="entry name" value="group_II_RT_mat"/>
    <property type="match status" value="1"/>
</dbReference>
<comment type="caution">
    <text evidence="3">The sequence shown here is derived from an EMBL/GenBank/DDBJ whole genome shotgun (WGS) entry which is preliminary data.</text>
</comment>
<dbReference type="PANTHER" id="PTHR34047:SF8">
    <property type="entry name" value="PROTEIN YKFC"/>
    <property type="match status" value="1"/>
</dbReference>
<dbReference type="PANTHER" id="PTHR34047">
    <property type="entry name" value="NUCLEAR INTRON MATURASE 1, MITOCHONDRIAL-RELATED"/>
    <property type="match status" value="1"/>
</dbReference>
<dbReference type="InterPro" id="IPR030931">
    <property type="entry name" value="Group_II_RT_mat"/>
</dbReference>
<keyword evidence="3" id="KW-0695">RNA-directed DNA polymerase</keyword>
<dbReference type="PROSITE" id="PS50878">
    <property type="entry name" value="RT_POL"/>
    <property type="match status" value="1"/>
</dbReference>
<gene>
    <name evidence="3" type="ORF">GCM10007857_90490</name>
</gene>
<dbReference type="RefSeq" id="WP_284276354.1">
    <property type="nucleotide sequence ID" value="NZ_BSOW01000086.1"/>
</dbReference>
<evidence type="ECO:0000313" key="3">
    <source>
        <dbReference type="EMBL" id="GLR92323.1"/>
    </source>
</evidence>
<accession>A0ABQ6BE42</accession>
<dbReference type="GO" id="GO:0003964">
    <property type="term" value="F:RNA-directed DNA polymerase activity"/>
    <property type="evidence" value="ECO:0007669"/>
    <property type="project" value="UniProtKB-KW"/>
</dbReference>
<keyword evidence="3" id="KW-0808">Transferase</keyword>
<dbReference type="InterPro" id="IPR043502">
    <property type="entry name" value="DNA/RNA_pol_sf"/>
</dbReference>
<evidence type="ECO:0000259" key="2">
    <source>
        <dbReference type="PROSITE" id="PS50878"/>
    </source>
</evidence>
<organism evidence="3 4">
    <name type="scientific">Bradyrhizobium iriomotense</name>
    <dbReference type="NCBI Taxonomy" id="441950"/>
    <lineage>
        <taxon>Bacteria</taxon>
        <taxon>Pseudomonadati</taxon>
        <taxon>Pseudomonadota</taxon>
        <taxon>Alphaproteobacteria</taxon>
        <taxon>Hyphomicrobiales</taxon>
        <taxon>Nitrobacteraceae</taxon>
        <taxon>Bradyrhizobium</taxon>
    </lineage>
</organism>
<protein>
    <submittedName>
        <fullName evidence="3">Group II intron reverse transcriptase/maturase</fullName>
    </submittedName>
</protein>
<dbReference type="Proteomes" id="UP001156905">
    <property type="component" value="Unassembled WGS sequence"/>
</dbReference>
<name>A0ABQ6BE42_9BRAD</name>
<keyword evidence="4" id="KW-1185">Reference proteome</keyword>
<feature type="domain" description="Reverse transcriptase" evidence="2">
    <location>
        <begin position="66"/>
        <end position="317"/>
    </location>
</feature>
<dbReference type="SUPFAM" id="SSF56672">
    <property type="entry name" value="DNA/RNA polymerases"/>
    <property type="match status" value="1"/>
</dbReference>
<dbReference type="Pfam" id="PF00078">
    <property type="entry name" value="RVT_1"/>
    <property type="match status" value="1"/>
</dbReference>
<dbReference type="InterPro" id="IPR051083">
    <property type="entry name" value="GrpII_Intron_Splice-Mob/Def"/>
</dbReference>
<dbReference type="InterPro" id="IPR000477">
    <property type="entry name" value="RT_dom"/>
</dbReference>
<reference evidence="4" key="1">
    <citation type="journal article" date="2019" name="Int. J. Syst. Evol. Microbiol.">
        <title>The Global Catalogue of Microorganisms (GCM) 10K type strain sequencing project: providing services to taxonomists for standard genome sequencing and annotation.</title>
        <authorList>
            <consortium name="The Broad Institute Genomics Platform"/>
            <consortium name="The Broad Institute Genome Sequencing Center for Infectious Disease"/>
            <person name="Wu L."/>
            <person name="Ma J."/>
        </authorList>
    </citation>
    <scope>NUCLEOTIDE SEQUENCE [LARGE SCALE GENOMIC DNA]</scope>
    <source>
        <strain evidence="4">NBRC 102520</strain>
    </source>
</reference>
<keyword evidence="3" id="KW-0548">Nucleotidyltransferase</keyword>
<dbReference type="CDD" id="cd01651">
    <property type="entry name" value="RT_G2_intron"/>
    <property type="match status" value="1"/>
</dbReference>
<comment type="similarity">
    <text evidence="1">Belongs to the bacterial reverse transcriptase family.</text>
</comment>
<evidence type="ECO:0000256" key="1">
    <source>
        <dbReference type="ARBA" id="ARBA00034120"/>
    </source>
</evidence>
<sequence>MSTKLGQIAKKAKLDREVRFTSLAHLLTPAFLKETWRMMNRDAASGVDGQSTKQFASEMEKRVEEICAQLKEGTYRAPPVRRVEIPKGPGKVGTRPLGIPTVADRLLQRAVARILEAVFEADFLDCSYGFRPGRNPHHALQALRRHIVTKKVSHVFEADIRSYFTRIDHQWLRRMVAHRIADPIILQLISKWLKAGALQDGIFLPAREGTPQGGPISPVLSNLYLHFTLDLWFAKKFKPLCRGEAYLVRFADDFVGCFQFQDDAQNFQRQLQERFAQFNLELAEDKTRLLLFGRFAATMRGKHGQRPETFEFLGFKHVCGVDRSGRFALIRIPSTKSCRKFLARTREWLLEHRHWKRREQQQHLTVMLRGFYQYFALHHCDRRLSWIRLETQRQWKQALQRRGQRRRLSWAQLGDRPWFELPFARNLHPTV</sequence>
<evidence type="ECO:0000313" key="4">
    <source>
        <dbReference type="Proteomes" id="UP001156905"/>
    </source>
</evidence>